<evidence type="ECO:0000256" key="2">
    <source>
        <dbReference type="ARBA" id="ARBA00013275"/>
    </source>
</evidence>
<dbReference type="InterPro" id="IPR025110">
    <property type="entry name" value="AMP-bd_C"/>
</dbReference>
<evidence type="ECO:0000256" key="4">
    <source>
        <dbReference type="ARBA" id="ARBA00022741"/>
    </source>
</evidence>
<gene>
    <name evidence="9" type="ORF">QYF61_013595</name>
</gene>
<dbReference type="GO" id="GO:0005524">
    <property type="term" value="F:ATP binding"/>
    <property type="evidence" value="ECO:0007669"/>
    <property type="project" value="UniProtKB-KW"/>
</dbReference>
<evidence type="ECO:0000256" key="7">
    <source>
        <dbReference type="SAM" id="Phobius"/>
    </source>
</evidence>
<evidence type="ECO:0000256" key="6">
    <source>
        <dbReference type="ARBA" id="ARBA00023098"/>
    </source>
</evidence>
<dbReference type="Proteomes" id="UP001333110">
    <property type="component" value="Unassembled WGS sequence"/>
</dbReference>
<dbReference type="SUPFAM" id="SSF56672">
    <property type="entry name" value="DNA/RNA polymerases"/>
    <property type="match status" value="1"/>
</dbReference>
<dbReference type="GO" id="GO:0006629">
    <property type="term" value="P:lipid metabolic process"/>
    <property type="evidence" value="ECO:0007669"/>
    <property type="project" value="UniProtKB-KW"/>
</dbReference>
<dbReference type="EC" id="6.2.1.1" evidence="2"/>
<organism evidence="9 10">
    <name type="scientific">Mycteria americana</name>
    <name type="common">Wood stork</name>
    <dbReference type="NCBI Taxonomy" id="33587"/>
    <lineage>
        <taxon>Eukaryota</taxon>
        <taxon>Metazoa</taxon>
        <taxon>Chordata</taxon>
        <taxon>Craniata</taxon>
        <taxon>Vertebrata</taxon>
        <taxon>Euteleostomi</taxon>
        <taxon>Archelosauria</taxon>
        <taxon>Archosauria</taxon>
        <taxon>Dinosauria</taxon>
        <taxon>Saurischia</taxon>
        <taxon>Theropoda</taxon>
        <taxon>Coelurosauria</taxon>
        <taxon>Aves</taxon>
        <taxon>Neognathae</taxon>
        <taxon>Neoaves</taxon>
        <taxon>Aequornithes</taxon>
        <taxon>Ciconiiformes</taxon>
        <taxon>Ciconiidae</taxon>
        <taxon>Mycteria</taxon>
    </lineage>
</organism>
<evidence type="ECO:0000313" key="10">
    <source>
        <dbReference type="Proteomes" id="UP001333110"/>
    </source>
</evidence>
<dbReference type="Pfam" id="PF13193">
    <property type="entry name" value="AMP-binding_C"/>
    <property type="match status" value="1"/>
</dbReference>
<dbReference type="AlphaFoldDB" id="A0AAN7NZE4"/>
<dbReference type="GO" id="GO:0006085">
    <property type="term" value="P:acetyl-CoA biosynthetic process"/>
    <property type="evidence" value="ECO:0007669"/>
    <property type="project" value="TreeGrafter"/>
</dbReference>
<dbReference type="InterPro" id="IPR020845">
    <property type="entry name" value="AMP-binding_CS"/>
</dbReference>
<feature type="transmembrane region" description="Helical" evidence="7">
    <location>
        <begin position="61"/>
        <end position="83"/>
    </location>
</feature>
<dbReference type="InterPro" id="IPR043502">
    <property type="entry name" value="DNA/RNA_pol_sf"/>
</dbReference>
<accession>A0AAN7NZE4</accession>
<dbReference type="InterPro" id="IPR000873">
    <property type="entry name" value="AMP-dep_synth/lig_dom"/>
</dbReference>
<dbReference type="Pfam" id="PF00078">
    <property type="entry name" value="RVT_1"/>
    <property type="match status" value="1"/>
</dbReference>
<proteinExistence type="inferred from homology"/>
<keyword evidence="7" id="KW-0472">Membrane</keyword>
<evidence type="ECO:0000259" key="8">
    <source>
        <dbReference type="PROSITE" id="PS50878"/>
    </source>
</evidence>
<feature type="domain" description="Reverse transcriptase" evidence="8">
    <location>
        <begin position="1"/>
        <end position="341"/>
    </location>
</feature>
<evidence type="ECO:0000256" key="5">
    <source>
        <dbReference type="ARBA" id="ARBA00022840"/>
    </source>
</evidence>
<protein>
    <recommendedName>
        <fullName evidence="2">acetate--CoA ligase</fullName>
        <ecNumber evidence="2">6.2.1.1</ecNumber>
    </recommendedName>
</protein>
<dbReference type="SUPFAM" id="SSF56801">
    <property type="entry name" value="Acetyl-CoA synthetase-like"/>
    <property type="match status" value="2"/>
</dbReference>
<dbReference type="PROSITE" id="PS00455">
    <property type="entry name" value="AMP_BINDING"/>
    <property type="match status" value="1"/>
</dbReference>
<dbReference type="Pfam" id="PF00501">
    <property type="entry name" value="AMP-binding"/>
    <property type="match status" value="1"/>
</dbReference>
<evidence type="ECO:0000256" key="3">
    <source>
        <dbReference type="ARBA" id="ARBA00022598"/>
    </source>
</evidence>
<keyword evidence="3" id="KW-0436">Ligase</keyword>
<keyword evidence="7" id="KW-1133">Transmembrane helix</keyword>
<sequence>MQEWLQFYSEQYLCSARPLCSVAWLCGHVTTLLLCRRELLDLTCRLANTLKKYGIRKGDKVAIYMSVSPLSVAAMLACARIGAVHTVVFAGFSAESLAGRIMDSGCKAVITYNQGVRGGRVIELKTTVDKAVKNCPSIKHVFVAQRTDNKVQMGDRDIPLEEVTCLVDEGKAVDVVYLDFSKAFDTVSHSILLEKLAAHGLDGWTLHWVKNWLDGWAQRVVVNGVYSSWWLVTSGVPQGSVLGPVLFNIFINDLDEGIECTLSKFADDTKLCGSVDLLEGRKALQRDLGRLDRWAEANCMRFNKAKCRVLHLGHNNHMQRHRLGEEWLESCQAEKDLGVLVDSRLNMSQQCAQAAKKANGILTCIKNSVASRTREVIVSLYSALVRPHLEYCVQFWAPHYKRDIEVLEHVQRRATKLVKGLEQKSYEEQLRQLGLFSLEKRRLRGDLIALYNYLKGGCREEMAKAASVCTPESMDSEDMLFMLYTSGSTGKPKGIVHTQAGYLLYAAVTHKYVFDYQQGDVFGCVADIGWITGHSYVVYGPLCNGATSVLFESTPVYPDPGRYWEVVQRLKINQFYGAPTAIRLLLNYGEEWVKKYDRSSLKTLGSVGEPINHEAWQWFYHVVGEGRCTLVDTWWQTVHVQIMPLYSALVRPHLEYCVQFWALHYKRDIEVLECVQRRATKLVKGLEHKADEERLRELGLFSLEKRRLRGDLIALYNCLKGGCREVGVGLFSQVTSDRMRGNGLKLRQGRFRLDIRKFFFTERVIKHWNRLPREVVESLPLEALLSLPKVWVDLHYGDSMGTETGGICIAPRPSEEKAEIVPAMAMRPFFGIVPVLMDENGRVIEGNDVSGALCIAQPWPGMARTIYGDHQRFVDAYFKAYPGYYFTGDGAYRTKKGYYQITGRMDDVINISGHRLGTAEIEDAMADHPEVPETAVIGYPHKIKGEGAFAFIVLKEQTVDTDRVKEELKTIVASKIAKYAVPDHILVVKRLPKTRSGKIMRRLLRKVVTEQASDMGDVTTLDDPSVVKEIVDAYQKYKDKSSP</sequence>
<dbReference type="PROSITE" id="PS50878">
    <property type="entry name" value="RT_POL"/>
    <property type="match status" value="1"/>
</dbReference>
<name>A0AAN7NZE4_MYCAM</name>
<keyword evidence="10" id="KW-1185">Reference proteome</keyword>
<keyword evidence="4" id="KW-0547">Nucleotide-binding</keyword>
<dbReference type="PANTHER" id="PTHR24095:SF110">
    <property type="entry name" value="ACETYL-COENZYME A SYNTHETASE 2-LIKE, MITOCHONDRIAL"/>
    <property type="match status" value="1"/>
</dbReference>
<dbReference type="PANTHER" id="PTHR24095">
    <property type="entry name" value="ACETYL-COENZYME A SYNTHETASE"/>
    <property type="match status" value="1"/>
</dbReference>
<dbReference type="InterPro" id="IPR042099">
    <property type="entry name" value="ANL_N_sf"/>
</dbReference>
<evidence type="ECO:0000313" key="9">
    <source>
        <dbReference type="EMBL" id="KAK4824320.1"/>
    </source>
</evidence>
<dbReference type="Gene3D" id="3.30.300.30">
    <property type="match status" value="1"/>
</dbReference>
<dbReference type="CDD" id="cd01650">
    <property type="entry name" value="RT_nLTR_like"/>
    <property type="match status" value="1"/>
</dbReference>
<keyword evidence="5" id="KW-0067">ATP-binding</keyword>
<dbReference type="EMBL" id="JAUNZN010000003">
    <property type="protein sequence ID" value="KAK4824320.1"/>
    <property type="molecule type" value="Genomic_DNA"/>
</dbReference>
<keyword evidence="7" id="KW-0812">Transmembrane</keyword>
<evidence type="ECO:0000256" key="1">
    <source>
        <dbReference type="ARBA" id="ARBA00006432"/>
    </source>
</evidence>
<keyword evidence="6" id="KW-0443">Lipid metabolism</keyword>
<dbReference type="GO" id="GO:0003987">
    <property type="term" value="F:acetate-CoA ligase activity"/>
    <property type="evidence" value="ECO:0007669"/>
    <property type="project" value="UniProtKB-EC"/>
</dbReference>
<dbReference type="InterPro" id="IPR045851">
    <property type="entry name" value="AMP-bd_C_sf"/>
</dbReference>
<dbReference type="Gene3D" id="3.40.50.12780">
    <property type="entry name" value="N-terminal domain of ligase-like"/>
    <property type="match status" value="3"/>
</dbReference>
<reference evidence="9 10" key="1">
    <citation type="journal article" date="2023" name="J. Hered.">
        <title>Chromosome-level genome of the wood stork (Mycteria americana) provides insight into avian chromosome evolution.</title>
        <authorList>
            <person name="Flamio R. Jr."/>
            <person name="Ramstad K.M."/>
        </authorList>
    </citation>
    <scope>NUCLEOTIDE SEQUENCE [LARGE SCALE GENOMIC DNA]</scope>
    <source>
        <strain evidence="9">JAX WOST 10</strain>
    </source>
</reference>
<dbReference type="InterPro" id="IPR000477">
    <property type="entry name" value="RT_dom"/>
</dbReference>
<comment type="similarity">
    <text evidence="1">Belongs to the ATP-dependent AMP-binding enzyme family.</text>
</comment>
<dbReference type="GO" id="GO:0005739">
    <property type="term" value="C:mitochondrion"/>
    <property type="evidence" value="ECO:0007669"/>
    <property type="project" value="TreeGrafter"/>
</dbReference>
<comment type="caution">
    <text evidence="9">The sequence shown here is derived from an EMBL/GenBank/DDBJ whole genome shotgun (WGS) entry which is preliminary data.</text>
</comment>